<gene>
    <name evidence="1" type="ORF">X798_04387</name>
</gene>
<name>A0A238BUC0_9BILA</name>
<reference evidence="1 2" key="1">
    <citation type="submission" date="2015-12" db="EMBL/GenBank/DDBJ databases">
        <title>Draft genome of the nematode, Onchocerca flexuosa.</title>
        <authorList>
            <person name="Mitreva M."/>
        </authorList>
    </citation>
    <scope>NUCLEOTIDE SEQUENCE [LARGE SCALE GENOMIC DNA]</scope>
    <source>
        <strain evidence="1">Red Deer</strain>
    </source>
</reference>
<keyword evidence="2" id="KW-1185">Reference proteome</keyword>
<evidence type="ECO:0000313" key="2">
    <source>
        <dbReference type="Proteomes" id="UP000242913"/>
    </source>
</evidence>
<dbReference type="OrthoDB" id="5849715at2759"/>
<dbReference type="AlphaFoldDB" id="A0A238BUC0"/>
<dbReference type="Proteomes" id="UP000242913">
    <property type="component" value="Unassembled WGS sequence"/>
</dbReference>
<dbReference type="EMBL" id="KZ270006">
    <property type="protein sequence ID" value="OZC08584.1"/>
    <property type="molecule type" value="Genomic_DNA"/>
</dbReference>
<sequence>MIGKANDKQQMHLSSESKNYNQIYRTDYYRQQKCYLFLFYYCSPAWPLWQDHQIQTKLRRKMYFLTSPIPMFVFLPNPVHNHIKDCCYKIYLRQQQLNESKDDYDTLPDVNHIPESFKESLKKQKMLYLEMLRQHNL</sequence>
<evidence type="ECO:0000313" key="1">
    <source>
        <dbReference type="EMBL" id="OZC08584.1"/>
    </source>
</evidence>
<proteinExistence type="predicted"/>
<organism evidence="1 2">
    <name type="scientific">Onchocerca flexuosa</name>
    <dbReference type="NCBI Taxonomy" id="387005"/>
    <lineage>
        <taxon>Eukaryota</taxon>
        <taxon>Metazoa</taxon>
        <taxon>Ecdysozoa</taxon>
        <taxon>Nematoda</taxon>
        <taxon>Chromadorea</taxon>
        <taxon>Rhabditida</taxon>
        <taxon>Spirurina</taxon>
        <taxon>Spiruromorpha</taxon>
        <taxon>Filarioidea</taxon>
        <taxon>Onchocercidae</taxon>
        <taxon>Onchocerca</taxon>
    </lineage>
</organism>
<accession>A0A238BUC0</accession>
<protein>
    <submittedName>
        <fullName evidence="1">Uncharacterized protein</fullName>
    </submittedName>
</protein>